<feature type="transmembrane region" description="Helical" evidence="2">
    <location>
        <begin position="22"/>
        <end position="43"/>
    </location>
</feature>
<feature type="transmembrane region" description="Helical" evidence="2">
    <location>
        <begin position="161"/>
        <end position="178"/>
    </location>
</feature>
<dbReference type="Gene3D" id="1.20.120.1220">
    <property type="match status" value="1"/>
</dbReference>
<protein>
    <submittedName>
        <fullName evidence="4">Leader peptidase (Prepilin peptidase) / N-methyltransferase</fullName>
    </submittedName>
</protein>
<dbReference type="GO" id="GO:0005886">
    <property type="term" value="C:plasma membrane"/>
    <property type="evidence" value="ECO:0007669"/>
    <property type="project" value="TreeGrafter"/>
</dbReference>
<dbReference type="EMBL" id="FOGW01000013">
    <property type="protein sequence ID" value="SER89071.1"/>
    <property type="molecule type" value="Genomic_DNA"/>
</dbReference>
<feature type="transmembrane region" description="Helical" evidence="2">
    <location>
        <begin position="130"/>
        <end position="149"/>
    </location>
</feature>
<dbReference type="Proteomes" id="UP000182471">
    <property type="component" value="Unassembled WGS sequence"/>
</dbReference>
<dbReference type="AlphaFoldDB" id="A0A1H9SVW9"/>
<gene>
    <name evidence="4" type="ORF">SAMN02910429_01385</name>
</gene>
<dbReference type="GO" id="GO:0004190">
    <property type="term" value="F:aspartic-type endopeptidase activity"/>
    <property type="evidence" value="ECO:0007669"/>
    <property type="project" value="InterPro"/>
</dbReference>
<organism evidence="4 5">
    <name type="scientific">Lachnobacterium bovis</name>
    <dbReference type="NCBI Taxonomy" id="140626"/>
    <lineage>
        <taxon>Bacteria</taxon>
        <taxon>Bacillati</taxon>
        <taxon>Bacillota</taxon>
        <taxon>Clostridia</taxon>
        <taxon>Lachnospirales</taxon>
        <taxon>Lachnospiraceae</taxon>
        <taxon>Lachnobacterium</taxon>
    </lineage>
</organism>
<dbReference type="Pfam" id="PF01478">
    <property type="entry name" value="Peptidase_A24"/>
    <property type="match status" value="1"/>
</dbReference>
<dbReference type="PANTHER" id="PTHR30487:SF0">
    <property type="entry name" value="PREPILIN LEADER PEPTIDASE_N-METHYLTRANSFERASE-RELATED"/>
    <property type="match status" value="1"/>
</dbReference>
<keyword evidence="4" id="KW-0808">Transferase</keyword>
<feature type="domain" description="Prepilin type IV endopeptidase peptidase" evidence="3">
    <location>
        <begin position="31"/>
        <end position="145"/>
    </location>
</feature>
<feature type="transmembrane region" description="Helical" evidence="2">
    <location>
        <begin position="55"/>
        <end position="76"/>
    </location>
</feature>
<comment type="similarity">
    <text evidence="1">Belongs to the peptidase A24 family.</text>
</comment>
<dbReference type="GO" id="GO:0006465">
    <property type="term" value="P:signal peptide processing"/>
    <property type="evidence" value="ECO:0007669"/>
    <property type="project" value="TreeGrafter"/>
</dbReference>
<evidence type="ECO:0000313" key="5">
    <source>
        <dbReference type="Proteomes" id="UP000182471"/>
    </source>
</evidence>
<dbReference type="GO" id="GO:0008168">
    <property type="term" value="F:methyltransferase activity"/>
    <property type="evidence" value="ECO:0007669"/>
    <property type="project" value="UniProtKB-KW"/>
</dbReference>
<feature type="transmembrane region" description="Helical" evidence="2">
    <location>
        <begin position="82"/>
        <end position="101"/>
    </location>
</feature>
<keyword evidence="4" id="KW-0489">Methyltransferase</keyword>
<dbReference type="InterPro" id="IPR050882">
    <property type="entry name" value="Prepilin_peptidase/N-MTase"/>
</dbReference>
<evidence type="ECO:0000256" key="1">
    <source>
        <dbReference type="ARBA" id="ARBA00005801"/>
    </source>
</evidence>
<evidence type="ECO:0000256" key="2">
    <source>
        <dbReference type="SAM" id="Phobius"/>
    </source>
</evidence>
<dbReference type="OrthoDB" id="2057245at2"/>
<name>A0A1H9SVW9_9FIRM</name>
<keyword evidence="2" id="KW-1133">Transmembrane helix</keyword>
<evidence type="ECO:0000313" key="4">
    <source>
        <dbReference type="EMBL" id="SER89071.1"/>
    </source>
</evidence>
<dbReference type="GO" id="GO:0032259">
    <property type="term" value="P:methylation"/>
    <property type="evidence" value="ECO:0007669"/>
    <property type="project" value="UniProtKB-KW"/>
</dbReference>
<keyword evidence="5" id="KW-1185">Reference proteome</keyword>
<accession>A0A1H9SVW9</accession>
<dbReference type="InterPro" id="IPR000045">
    <property type="entry name" value="Prepilin_IV_endopep_pep"/>
</dbReference>
<dbReference type="RefSeq" id="WP_022748172.1">
    <property type="nucleotide sequence ID" value="NZ_FOGW01000013.1"/>
</dbReference>
<keyword evidence="2" id="KW-0472">Membrane</keyword>
<dbReference type="PANTHER" id="PTHR30487">
    <property type="entry name" value="TYPE 4 PREPILIN-LIKE PROTEINS LEADER PEPTIDE-PROCESSING ENZYME"/>
    <property type="match status" value="1"/>
</dbReference>
<proteinExistence type="inferred from homology"/>
<evidence type="ECO:0000259" key="3">
    <source>
        <dbReference type="Pfam" id="PF01478"/>
    </source>
</evidence>
<keyword evidence="2" id="KW-0812">Transmembrane</keyword>
<reference evidence="5" key="1">
    <citation type="submission" date="2016-10" db="EMBL/GenBank/DDBJ databases">
        <authorList>
            <person name="Varghese N."/>
            <person name="Submissions S."/>
        </authorList>
    </citation>
    <scope>NUCLEOTIDE SEQUENCE [LARGE SCALE GENOMIC DNA]</scope>
    <source>
        <strain evidence="5">S1b</strain>
    </source>
</reference>
<sequence>MQNISIFSAIKLIQIYPNMAKYLIIPIISNLICISYLGYNAYLDIRTKEIPVKNSIIMAFIGVALSIVSVVCSGYFGMRLLFSVLMNTAISLIPGIILFLVSKYTNQMIGYGDTMVIVVLGLYLDVKNLMGLIVLAFFIAGLVALYEFIIRKKDKKHEIPFVPFLFISYVIINCTQFIH</sequence>